<dbReference type="Proteomes" id="UP000092666">
    <property type="component" value="Unassembled WGS sequence"/>
</dbReference>
<reference evidence="1 2" key="1">
    <citation type="submission" date="2013-07" db="EMBL/GenBank/DDBJ databases">
        <title>The Genome Sequence of Cryptococcus heveanensis BCC8398.</title>
        <authorList>
            <consortium name="The Broad Institute Genome Sequencing Platform"/>
            <person name="Cuomo C."/>
            <person name="Litvintseva A."/>
            <person name="Chen Y."/>
            <person name="Heitman J."/>
            <person name="Sun S."/>
            <person name="Springer D."/>
            <person name="Dromer F."/>
            <person name="Young S.K."/>
            <person name="Zeng Q."/>
            <person name="Gargeya S."/>
            <person name="Fitzgerald M."/>
            <person name="Abouelleil A."/>
            <person name="Alvarado L."/>
            <person name="Berlin A.M."/>
            <person name="Chapman S.B."/>
            <person name="Dewar J."/>
            <person name="Goldberg J."/>
            <person name="Griggs A."/>
            <person name="Gujja S."/>
            <person name="Hansen M."/>
            <person name="Howarth C."/>
            <person name="Imamovic A."/>
            <person name="Larimer J."/>
            <person name="McCowan C."/>
            <person name="Murphy C."/>
            <person name="Pearson M."/>
            <person name="Priest M."/>
            <person name="Roberts A."/>
            <person name="Saif S."/>
            <person name="Shea T."/>
            <person name="Sykes S."/>
            <person name="Wortman J."/>
            <person name="Nusbaum C."/>
            <person name="Birren B."/>
        </authorList>
    </citation>
    <scope>NUCLEOTIDE SEQUENCE [LARGE SCALE GENOMIC DNA]</scope>
    <source>
        <strain evidence="1 2">BCC8398</strain>
    </source>
</reference>
<sequence length="571" mass="65592">MPMLKPKIYRRLNRIYPILFLVVLTYLLYSTFLADHQRQRHDHSALPPRQLGNSIFEDADALPLITLVGFFKGPIIGPQLVPWFFRSVGRQPHALDFLLIQREGCEDLSKWTSGMANVKHVCMGEEEFWQAHVDYLCKKFKGGCTSGQRKIMLKDMMYFGKTPNPQAIYPILRGWVFDKYIDPRSALWGYCDLDTFLGDFSQTFPYDLLDRPFDVFMPSETTDGAGIRLVFMRGHMTLFRRSPITEKKLLAYEGFQSFEDWDIGFIQPQHSIGEANYSSFVVRDPHINLLTFDSLALPHDPRMSGEAGVLSLPLSFNPKGKGAEPPLTLPPDILKTISTPPKRLPRRPTFTEEGFERSVEIIKGVKPPKRGLWFHESCANWYDALSVPKRSETGKRWKRYVMKVDDVWTERVEPMREFVPHHIVAETDDAGGGQGGEYMSGMYEWLYVHWQEDKKRAHFKEFPQRARGDIFVNHFYQGNALYDSETGNRVEWAPYKKESCTYMGCVPFGDPPLSLSLPRLYELSLNGEIEEWYAESKRIRMGISTATLGLDPVLLPTPNFDTTVSAKPTGI</sequence>
<evidence type="ECO:0000313" key="2">
    <source>
        <dbReference type="Proteomes" id="UP000092666"/>
    </source>
</evidence>
<protein>
    <submittedName>
        <fullName evidence="1">Uncharacterized protein</fullName>
    </submittedName>
</protein>
<keyword evidence="2" id="KW-1185">Reference proteome</keyword>
<name>A0A1B9H298_9TREE</name>
<gene>
    <name evidence="1" type="ORF">I316_00509</name>
</gene>
<reference evidence="2" key="2">
    <citation type="submission" date="2013-12" db="EMBL/GenBank/DDBJ databases">
        <title>Evolution of pathogenesis and genome organization in the Tremellales.</title>
        <authorList>
            <person name="Cuomo C."/>
            <person name="Litvintseva A."/>
            <person name="Heitman J."/>
            <person name="Chen Y."/>
            <person name="Sun S."/>
            <person name="Springer D."/>
            <person name="Dromer F."/>
            <person name="Young S."/>
            <person name="Zeng Q."/>
            <person name="Chapman S."/>
            <person name="Gujja S."/>
            <person name="Saif S."/>
            <person name="Birren B."/>
        </authorList>
    </citation>
    <scope>NUCLEOTIDE SEQUENCE [LARGE SCALE GENOMIC DNA]</scope>
    <source>
        <strain evidence="2">BCC8398</strain>
    </source>
</reference>
<proteinExistence type="predicted"/>
<dbReference type="EMBL" id="KV700122">
    <property type="protein sequence ID" value="OCF37388.1"/>
    <property type="molecule type" value="Genomic_DNA"/>
</dbReference>
<organism evidence="1 2">
    <name type="scientific">Kwoniella heveanensis BCC8398</name>
    <dbReference type="NCBI Taxonomy" id="1296120"/>
    <lineage>
        <taxon>Eukaryota</taxon>
        <taxon>Fungi</taxon>
        <taxon>Dikarya</taxon>
        <taxon>Basidiomycota</taxon>
        <taxon>Agaricomycotina</taxon>
        <taxon>Tremellomycetes</taxon>
        <taxon>Tremellales</taxon>
        <taxon>Cryptococcaceae</taxon>
        <taxon>Kwoniella</taxon>
    </lineage>
</organism>
<evidence type="ECO:0000313" key="1">
    <source>
        <dbReference type="EMBL" id="OCF37388.1"/>
    </source>
</evidence>
<dbReference type="OrthoDB" id="2588202at2759"/>
<dbReference type="AlphaFoldDB" id="A0A1B9H298"/>
<accession>A0A1B9H298</accession>